<dbReference type="OrthoDB" id="7042322at2759"/>
<reference evidence="2 3" key="1">
    <citation type="journal article" date="2011" name="Proc. Natl. Acad. Sci. U.S.A.">
        <title>Evolutionary erosion of yeast sex chromosomes by mating-type switching accidents.</title>
        <authorList>
            <person name="Gordon J.L."/>
            <person name="Armisen D."/>
            <person name="Proux-Wera E."/>
            <person name="Oheigeartaigh S.S."/>
            <person name="Byrne K.P."/>
            <person name="Wolfe K.H."/>
        </authorList>
    </citation>
    <scope>NUCLEOTIDE SEQUENCE [LARGE SCALE GENOMIC DNA]</scope>
    <source>
        <strain evidence="3">ATCC 10662 / CBS 1146 / NBRC 0425 / NCYC 2629 / NRRL Y-866</strain>
    </source>
</reference>
<dbReference type="eggNOG" id="KOG0634">
    <property type="taxonomic scope" value="Eukaryota"/>
</dbReference>
<dbReference type="RefSeq" id="XP_003678703.1">
    <property type="nucleotide sequence ID" value="XM_003678655.1"/>
</dbReference>
<accession>G8ZLJ8</accession>
<dbReference type="InParanoid" id="G8ZLJ8"/>
<dbReference type="GeneID" id="11502840"/>
<dbReference type="PANTHER" id="PTHR42858:SF1">
    <property type="entry name" value="LD15494P"/>
    <property type="match status" value="1"/>
</dbReference>
<dbReference type="AlphaFoldDB" id="G8ZLJ8"/>
<dbReference type="Proteomes" id="UP000005627">
    <property type="component" value="Chromosome 1"/>
</dbReference>
<dbReference type="Gene3D" id="3.90.1150.10">
    <property type="entry name" value="Aspartate Aminotransferase, domain 1"/>
    <property type="match status" value="1"/>
</dbReference>
<dbReference type="EMBL" id="HE616742">
    <property type="protein sequence ID" value="CCE89492.1"/>
    <property type="molecule type" value="Genomic_DNA"/>
</dbReference>
<protein>
    <recommendedName>
        <fullName evidence="1">Aminotransferase class I/classII large domain-containing protein</fullName>
    </recommendedName>
</protein>
<name>G8ZLJ8_TORDE</name>
<sequence length="475" mass="53242">MDAPAAINFFKGHPSFRLLPNKVVAEAAAQLLVTGDRDYDADTLNRHPLTYGSDEGALWVREAITRFNNDETFRFARDDKARSRPEFLNLSSGASYGVLSILLQATLAHTGYTRQAFIVSPTYFLINDCFIDAGFGSKITAIDEDGQGSIDLALLERKLQEFEDKFTEEEDQEKLQAITDPAKAVPKKIYKYVIYCIPTYSNPTGTTYSTETKLKLIEIARKYDMLIIADDVYDMLDFSPPFDNLPQPKKRFVHLDRETNNDPESYGNTISNATFSKLIAPGLRFGYHETVTDKLAGQLSHGGANTSGGTPSQLNSMIVGTMLKNGSTATLLNQLRSTYAERAETMYAAVKGYMPKNTKFEKPEGGYFSWLTLPQGYDAHEIGKRLQQEFQVTVANGDHFEVKGDTRGWGKSSMRLSLSFLECNEIEEGIKSMGKICSAYAKERDLVFSFYRRLISNVFISALELDALIKQFGFY</sequence>
<dbReference type="CDD" id="cd00609">
    <property type="entry name" value="AAT_like"/>
    <property type="match status" value="1"/>
</dbReference>
<dbReference type="InterPro" id="IPR015422">
    <property type="entry name" value="PyrdxlP-dep_Trfase_small"/>
</dbReference>
<dbReference type="PANTHER" id="PTHR42858">
    <property type="entry name" value="AMINOTRANSFERASE"/>
    <property type="match status" value="1"/>
</dbReference>
<evidence type="ECO:0000313" key="2">
    <source>
        <dbReference type="EMBL" id="CCE89492.1"/>
    </source>
</evidence>
<keyword evidence="3" id="KW-1185">Reference proteome</keyword>
<dbReference type="FunFam" id="3.40.640.10:FF:000080">
    <property type="entry name" value="Aminotransferase, putative"/>
    <property type="match status" value="1"/>
</dbReference>
<feature type="domain" description="Aminotransferase class I/classII large" evidence="1">
    <location>
        <begin position="49"/>
        <end position="417"/>
    </location>
</feature>
<dbReference type="InterPro" id="IPR015424">
    <property type="entry name" value="PyrdxlP-dep_Trfase"/>
</dbReference>
<dbReference type="FunCoup" id="G8ZLJ8">
    <property type="interactions" value="95"/>
</dbReference>
<dbReference type="HOGENOM" id="CLU_017584_0_6_1"/>
<dbReference type="InterPro" id="IPR015421">
    <property type="entry name" value="PyrdxlP-dep_Trfase_major"/>
</dbReference>
<dbReference type="GO" id="GO:0030170">
    <property type="term" value="F:pyridoxal phosphate binding"/>
    <property type="evidence" value="ECO:0007669"/>
    <property type="project" value="InterPro"/>
</dbReference>
<evidence type="ECO:0000259" key="1">
    <source>
        <dbReference type="Pfam" id="PF00155"/>
    </source>
</evidence>
<dbReference type="Gene3D" id="3.40.640.10">
    <property type="entry name" value="Type I PLP-dependent aspartate aminotransferase-like (Major domain)"/>
    <property type="match status" value="1"/>
</dbReference>
<dbReference type="GO" id="GO:0047536">
    <property type="term" value="F:2-aminoadipate transaminase activity"/>
    <property type="evidence" value="ECO:0007669"/>
    <property type="project" value="EnsemblFungi"/>
</dbReference>
<organism evidence="2 3">
    <name type="scientific">Torulaspora delbrueckii</name>
    <name type="common">Yeast</name>
    <name type="synonym">Candida colliculosa</name>
    <dbReference type="NCBI Taxonomy" id="4950"/>
    <lineage>
        <taxon>Eukaryota</taxon>
        <taxon>Fungi</taxon>
        <taxon>Dikarya</taxon>
        <taxon>Ascomycota</taxon>
        <taxon>Saccharomycotina</taxon>
        <taxon>Saccharomycetes</taxon>
        <taxon>Saccharomycetales</taxon>
        <taxon>Saccharomycetaceae</taxon>
        <taxon>Torulaspora</taxon>
    </lineage>
</organism>
<gene>
    <name evidence="2" type="primary">TDEL0A01600</name>
    <name evidence="2" type="ORF">TDEL_0A01600</name>
</gene>
<proteinExistence type="predicted"/>
<dbReference type="KEGG" id="tdl:TDEL_0A01600"/>
<dbReference type="SUPFAM" id="SSF53383">
    <property type="entry name" value="PLP-dependent transferases"/>
    <property type="match status" value="1"/>
</dbReference>
<evidence type="ECO:0000313" key="3">
    <source>
        <dbReference type="Proteomes" id="UP000005627"/>
    </source>
</evidence>
<dbReference type="STRING" id="1076872.G8ZLJ8"/>
<dbReference type="InterPro" id="IPR004839">
    <property type="entry name" value="Aminotransferase_I/II_large"/>
</dbReference>
<dbReference type="Pfam" id="PF00155">
    <property type="entry name" value="Aminotran_1_2"/>
    <property type="match status" value="1"/>
</dbReference>